<dbReference type="OrthoDB" id="224273at2157"/>
<protein>
    <submittedName>
        <fullName evidence="1">Uncharacterized protein</fullName>
    </submittedName>
</protein>
<dbReference type="RefSeq" id="WP_159764792.1">
    <property type="nucleotide sequence ID" value="NZ_WUUT01000005.1"/>
</dbReference>
<organism evidence="1 2">
    <name type="scientific">Halovenus carboxidivorans</name>
    <dbReference type="NCBI Taxonomy" id="2692199"/>
    <lineage>
        <taxon>Archaea</taxon>
        <taxon>Methanobacteriati</taxon>
        <taxon>Methanobacteriota</taxon>
        <taxon>Stenosarchaea group</taxon>
        <taxon>Halobacteria</taxon>
        <taxon>Halobacteriales</taxon>
        <taxon>Haloarculaceae</taxon>
        <taxon>Halovenus</taxon>
    </lineage>
</organism>
<name>A0A6B0T6W0_9EURY</name>
<gene>
    <name evidence="1" type="ORF">GRX03_13815</name>
</gene>
<proteinExistence type="predicted"/>
<sequence length="148" mass="16942">MKIGSFRGRPSKAHMLWTRTTDSGKPMKRFDDTHFKRWVNHCGFDFDTRKRIDHDRADSSRTQYRCVFKWGKTKQKQVEIADKEVTLGSQKAPITFIEIDEEGLARVKVGDTEKIYNIVEMRHDGAALLIKTAGGEKKKLDGKKLSGG</sequence>
<dbReference type="AlphaFoldDB" id="A0A6B0T6W0"/>
<comment type="caution">
    <text evidence="1">The sequence shown here is derived from an EMBL/GenBank/DDBJ whole genome shotgun (WGS) entry which is preliminary data.</text>
</comment>
<reference evidence="1 2" key="1">
    <citation type="submission" date="2019-12" db="EMBL/GenBank/DDBJ databases">
        <title>Isolation and characterization of three novel carbon monoxide-oxidizing members of Halobacteria from salione crusts and soils.</title>
        <authorList>
            <person name="Myers M.R."/>
            <person name="King G.M."/>
        </authorList>
    </citation>
    <scope>NUCLEOTIDE SEQUENCE [LARGE SCALE GENOMIC DNA]</scope>
    <source>
        <strain evidence="1 2">WSH3</strain>
    </source>
</reference>
<dbReference type="EMBL" id="WUUT01000005">
    <property type="protein sequence ID" value="MXR52677.1"/>
    <property type="molecule type" value="Genomic_DNA"/>
</dbReference>
<evidence type="ECO:0000313" key="2">
    <source>
        <dbReference type="Proteomes" id="UP000466535"/>
    </source>
</evidence>
<evidence type="ECO:0000313" key="1">
    <source>
        <dbReference type="EMBL" id="MXR52677.1"/>
    </source>
</evidence>
<accession>A0A6B0T6W0</accession>
<keyword evidence="2" id="KW-1185">Reference proteome</keyword>
<dbReference type="Proteomes" id="UP000466535">
    <property type="component" value="Unassembled WGS sequence"/>
</dbReference>